<feature type="compositionally biased region" description="Low complexity" evidence="2">
    <location>
        <begin position="146"/>
        <end position="155"/>
    </location>
</feature>
<gene>
    <name evidence="3" type="ORF">A1O9_00102</name>
</gene>
<comment type="caution">
    <text evidence="3">The sequence shown here is derived from an EMBL/GenBank/DDBJ whole genome shotgun (WGS) entry which is preliminary data.</text>
</comment>
<feature type="region of interest" description="Disordered" evidence="2">
    <location>
        <begin position="184"/>
        <end position="222"/>
    </location>
</feature>
<feature type="region of interest" description="Disordered" evidence="2">
    <location>
        <begin position="268"/>
        <end position="294"/>
    </location>
</feature>
<evidence type="ECO:0000256" key="2">
    <source>
        <dbReference type="SAM" id="MobiDB-lite"/>
    </source>
</evidence>
<dbReference type="EMBL" id="AMGV01000001">
    <property type="protein sequence ID" value="KEF62130.1"/>
    <property type="molecule type" value="Genomic_DNA"/>
</dbReference>
<name>A0A072Q2J8_9EURO</name>
<keyword evidence="4" id="KW-1185">Reference proteome</keyword>
<feature type="region of interest" description="Disordered" evidence="2">
    <location>
        <begin position="1"/>
        <end position="43"/>
    </location>
</feature>
<evidence type="ECO:0000313" key="4">
    <source>
        <dbReference type="Proteomes" id="UP000027920"/>
    </source>
</evidence>
<proteinExistence type="predicted"/>
<dbReference type="VEuPathDB" id="FungiDB:A1O9_00102"/>
<organism evidence="3 4">
    <name type="scientific">Exophiala aquamarina CBS 119918</name>
    <dbReference type="NCBI Taxonomy" id="1182545"/>
    <lineage>
        <taxon>Eukaryota</taxon>
        <taxon>Fungi</taxon>
        <taxon>Dikarya</taxon>
        <taxon>Ascomycota</taxon>
        <taxon>Pezizomycotina</taxon>
        <taxon>Eurotiomycetes</taxon>
        <taxon>Chaetothyriomycetidae</taxon>
        <taxon>Chaetothyriales</taxon>
        <taxon>Herpotrichiellaceae</taxon>
        <taxon>Exophiala</taxon>
    </lineage>
</organism>
<evidence type="ECO:0000256" key="1">
    <source>
        <dbReference type="SAM" id="Coils"/>
    </source>
</evidence>
<reference evidence="3 4" key="1">
    <citation type="submission" date="2013-03" db="EMBL/GenBank/DDBJ databases">
        <title>The Genome Sequence of Exophiala aquamarina CBS 119918.</title>
        <authorList>
            <consortium name="The Broad Institute Genomics Platform"/>
            <person name="Cuomo C."/>
            <person name="de Hoog S."/>
            <person name="Gorbushina A."/>
            <person name="Walker B."/>
            <person name="Young S.K."/>
            <person name="Zeng Q."/>
            <person name="Gargeya S."/>
            <person name="Fitzgerald M."/>
            <person name="Haas B."/>
            <person name="Abouelleil A."/>
            <person name="Allen A.W."/>
            <person name="Alvarado L."/>
            <person name="Arachchi H.M."/>
            <person name="Berlin A.M."/>
            <person name="Chapman S.B."/>
            <person name="Gainer-Dewar J."/>
            <person name="Goldberg J."/>
            <person name="Griggs A."/>
            <person name="Gujja S."/>
            <person name="Hansen M."/>
            <person name="Howarth C."/>
            <person name="Imamovic A."/>
            <person name="Ireland A."/>
            <person name="Larimer J."/>
            <person name="McCowan C."/>
            <person name="Murphy C."/>
            <person name="Pearson M."/>
            <person name="Poon T.W."/>
            <person name="Priest M."/>
            <person name="Roberts A."/>
            <person name="Saif S."/>
            <person name="Shea T."/>
            <person name="Sisk P."/>
            <person name="Sykes S."/>
            <person name="Wortman J."/>
            <person name="Nusbaum C."/>
            <person name="Birren B."/>
        </authorList>
    </citation>
    <scope>NUCLEOTIDE SEQUENCE [LARGE SCALE GENOMIC DNA]</scope>
    <source>
        <strain evidence="3 4">CBS 119918</strain>
    </source>
</reference>
<dbReference type="OrthoDB" id="4505928at2759"/>
<dbReference type="CDD" id="cd14688">
    <property type="entry name" value="bZIP_YAP"/>
    <property type="match status" value="1"/>
</dbReference>
<keyword evidence="1" id="KW-0175">Coiled coil</keyword>
<dbReference type="STRING" id="1182545.A0A072Q2J8"/>
<sequence length="354" mass="39911">MTATTSNRENSSHSHSHSHSYSLASRQESLNRNTLNQRASRARRKDYVASLELKVREYEARGVQATEQVQNAARHVAEENRVLKEEMRMLREQVRCLEEVLSRREIRPSGNGEGDERDNGLGDRDAALDAAWRRLQHEDRLRGWGQQQQRQQDQQHQYRDHEWQDQSSDSTLLAVDTEIPADVVESQYPSPPGESREGKGSPHRHLHRPTKAVHSVKSPDEPEFTHASIASFDTYHDIDTDDDALQSTLDDDISHLTYHPFSNEWVQGQGQGQGRRQGELFSQPSRPPLRTLPANTTPCEEAALIIASMRGIATSNADPTADILPELGCHNADTSRSCTVDNARLFGIMDADRG</sequence>
<protein>
    <recommendedName>
        <fullName evidence="5">BZIP domain-containing protein</fullName>
    </recommendedName>
</protein>
<dbReference type="Proteomes" id="UP000027920">
    <property type="component" value="Unassembled WGS sequence"/>
</dbReference>
<dbReference type="PANTHER" id="PTHR42070:SF1">
    <property type="entry name" value="FILAMENT ASSOCIATED PROTEIN, PUTATIVE (AFU_ORTHOLOGUE AFUA_8G06630)-RELATED"/>
    <property type="match status" value="1"/>
</dbReference>
<feature type="compositionally biased region" description="Polar residues" evidence="2">
    <location>
        <begin position="23"/>
        <end position="39"/>
    </location>
</feature>
<dbReference type="PANTHER" id="PTHR42070">
    <property type="entry name" value="FILAMENT ASSOCIATED PROTEIN, PUTATIVE (AFU_ORTHOLOGUE AFUA_8G06630)-RELATED"/>
    <property type="match status" value="1"/>
</dbReference>
<feature type="coiled-coil region" evidence="1">
    <location>
        <begin position="48"/>
        <end position="100"/>
    </location>
</feature>
<evidence type="ECO:0000313" key="3">
    <source>
        <dbReference type="EMBL" id="KEF62130.1"/>
    </source>
</evidence>
<dbReference type="HOGENOM" id="CLU_061210_0_0_1"/>
<feature type="region of interest" description="Disordered" evidence="2">
    <location>
        <begin position="141"/>
        <end position="170"/>
    </location>
</feature>
<evidence type="ECO:0008006" key="5">
    <source>
        <dbReference type="Google" id="ProtNLM"/>
    </source>
</evidence>
<dbReference type="AlphaFoldDB" id="A0A072Q2J8"/>
<dbReference type="GeneID" id="25275054"/>
<accession>A0A072Q2J8</accession>
<dbReference type="RefSeq" id="XP_013264720.1">
    <property type="nucleotide sequence ID" value="XM_013409266.1"/>
</dbReference>
<feature type="compositionally biased region" description="Basic residues" evidence="2">
    <location>
        <begin position="201"/>
        <end position="211"/>
    </location>
</feature>